<comment type="caution">
    <text evidence="1">The sequence shown here is derived from an EMBL/GenBank/DDBJ whole genome shotgun (WGS) entry which is preliminary data.</text>
</comment>
<evidence type="ECO:0000313" key="2">
    <source>
        <dbReference type="Proteomes" id="UP001057452"/>
    </source>
</evidence>
<reference evidence="1" key="1">
    <citation type="submission" date="2022-05" db="EMBL/GenBank/DDBJ databases">
        <title>Chromosome-level genome of Chaenocephalus aceratus.</title>
        <authorList>
            <person name="Park H."/>
        </authorList>
    </citation>
    <scope>NUCLEOTIDE SEQUENCE</scope>
    <source>
        <strain evidence="1">KU_202001</strain>
    </source>
</reference>
<keyword evidence="2" id="KW-1185">Reference proteome</keyword>
<dbReference type="Proteomes" id="UP001057452">
    <property type="component" value="Chromosome 21"/>
</dbReference>
<protein>
    <submittedName>
        <fullName evidence="1">Uncharacterized protein</fullName>
    </submittedName>
</protein>
<name>A0ACB9VZJ3_CHAAC</name>
<sequence length="1485" mass="164520">MKKSIKSTHGEEESGKLRNGVQKKKEKALSVGYFQLFRYATGKDTVMMVVGGLCAFIQGVALPLMLVVFGQITNIFVEYQLEIDTLQDPSKECSNNTIYWKNGSIYEPAENSTVYCGVDIESKLTIFAYYYAGIGVVVLFTSYFQIFFWVSSATRQIDRMRKAYFRKVMRMEIGWFDCNSVGELNTRMTDGINKINNAIADQVSTFIERISACVGGFMVGFIGGWKLTMVVIAVSPLIGVAAGLMAVAVSRLTGQELSSYAKAGAVADEVLTSIRTVAAFGGEKKETERYDKNLEEAQTWGVKKGAVVGIFLGFMWSIIFFCYALAFWYGAQLVIDTKELTPGTLIQVFFGVLTAAINLGQASPCLEAFASGRASAKNIFDTIDRKPEMDCFSEEGHKLDKVKGDIEFHNVTFSYPSRPEVEILNDLSMQVKAGETTAFVGPSGSGKSTTIQLFQRFYDPKRGMVTLDGHDIRTLNTQWLRSLIGIVEQEPALFATTIAENIKFGRPGVTMEDIIQATKEANAYNFIMALPQKFDTMVGEDNVSEAVVQEALDKVRMGRTTISIAHRLSTIKMPTSSLSQGTSNKSKDAISEAHEDAIHLNSLSCTSSQRGSVRLRSESKLSIHALSESLNIPSDSEFIPEKESEDVADEHVEPAPVARILKYNKPEWPYMLMGSIGAAINGFVTPVYAILFSHILGTFSIADLNQQREQINGICVLFCIVAVASFFSQFLQRYSFAKSGELLTRRLRKVGFQAMLSQEIGFFDDPSNNPGVLTTRLASDASMVQRATGSQIGMIVSSLTCIGASFIIAFIYSWKLTLVIMCFLPLLGLSGAFQAKMLTGFANEDRESMEEAGQVSSEALSNIRTIAGLNKETFFVESYEQKLELPFLSAIKKANIHGLCFGFTKCVLFMAYAASFRYGGHLVSSEGLLYTYVFRVILVVVMSGTAMGKASSFTPDYAKAKIAAAQFFKLLDRISKISTSHAVGEKWDNFKGEIQFLNCNFTYPTRPDVQVLNGLVVSVKPGQTLAFVGSSGCGKSTSVQLLERFYDPDQGRVLIDGRPSQNVNVPFLRSQIGIVSQEPVLFGCSIAENIQYGNNTCCVSMEEIVEASKKAYLHDFVMTLPQKYETQVGTQGSQLSRGQKQRIAIARAIVRNPKILLLDEATSALDTESEQIVQSALDEVRKGRTCIIIAHRLSSIQYADIIAVMSNGAVIEQGTHDTLMAKKGAYFNLVTTGAPISSTDRRMSIVNIMESITDPNMSDGFTSAMEEIHNEYLKTCGEIIDQTTEPCQSHREFVKCAVDTCLKKCKDDEMLFETIETFKRDLVQTSASLKVKRHAVSEMISEIEHKDMQKEDIIQKIETLKEEQSKRKELILSQHKTNKDRLKYLKKARGVFQDHLAMEIRTISGKTQVVKGEKLQFIFRNINPSDLNSAYIVTLGLNQDGSYQIVSSDPVLVCLPVLESQLQKTNKLPTFLASVRKEFISQARR</sequence>
<evidence type="ECO:0000313" key="1">
    <source>
        <dbReference type="EMBL" id="KAI4805872.1"/>
    </source>
</evidence>
<gene>
    <name evidence="1" type="ORF">KUCAC02_010467</name>
</gene>
<accession>A0ACB9VZJ3</accession>
<dbReference type="EMBL" id="CM043805">
    <property type="protein sequence ID" value="KAI4805872.1"/>
    <property type="molecule type" value="Genomic_DNA"/>
</dbReference>
<organism evidence="1 2">
    <name type="scientific">Chaenocephalus aceratus</name>
    <name type="common">Blackfin icefish</name>
    <name type="synonym">Chaenichthys aceratus</name>
    <dbReference type="NCBI Taxonomy" id="36190"/>
    <lineage>
        <taxon>Eukaryota</taxon>
        <taxon>Metazoa</taxon>
        <taxon>Chordata</taxon>
        <taxon>Craniata</taxon>
        <taxon>Vertebrata</taxon>
        <taxon>Euteleostomi</taxon>
        <taxon>Actinopterygii</taxon>
        <taxon>Neopterygii</taxon>
        <taxon>Teleostei</taxon>
        <taxon>Neoteleostei</taxon>
        <taxon>Acanthomorphata</taxon>
        <taxon>Eupercaria</taxon>
        <taxon>Perciformes</taxon>
        <taxon>Notothenioidei</taxon>
        <taxon>Channichthyidae</taxon>
        <taxon>Chaenocephalus</taxon>
    </lineage>
</organism>
<proteinExistence type="predicted"/>